<name>A0A9N8VUM6_9GLOM</name>
<evidence type="ECO:0000313" key="2">
    <source>
        <dbReference type="Proteomes" id="UP000789706"/>
    </source>
</evidence>
<evidence type="ECO:0000313" key="1">
    <source>
        <dbReference type="EMBL" id="CAG8466962.1"/>
    </source>
</evidence>
<keyword evidence="2" id="KW-1185">Reference proteome</keyword>
<dbReference type="OrthoDB" id="2307351at2759"/>
<comment type="caution">
    <text evidence="1">The sequence shown here is derived from an EMBL/GenBank/DDBJ whole genome shotgun (WGS) entry which is preliminary data.</text>
</comment>
<dbReference type="EMBL" id="CAJVPK010000175">
    <property type="protein sequence ID" value="CAG8466962.1"/>
    <property type="molecule type" value="Genomic_DNA"/>
</dbReference>
<dbReference type="AlphaFoldDB" id="A0A9N8VUM6"/>
<organism evidence="1 2">
    <name type="scientific">Diversispora eburnea</name>
    <dbReference type="NCBI Taxonomy" id="1213867"/>
    <lineage>
        <taxon>Eukaryota</taxon>
        <taxon>Fungi</taxon>
        <taxon>Fungi incertae sedis</taxon>
        <taxon>Mucoromycota</taxon>
        <taxon>Glomeromycotina</taxon>
        <taxon>Glomeromycetes</taxon>
        <taxon>Diversisporales</taxon>
        <taxon>Diversisporaceae</taxon>
        <taxon>Diversispora</taxon>
    </lineage>
</organism>
<accession>A0A9N8VUM6</accession>
<protein>
    <submittedName>
        <fullName evidence="1">11259_t:CDS:1</fullName>
    </submittedName>
</protein>
<gene>
    <name evidence="1" type="ORF">DEBURN_LOCUS2965</name>
</gene>
<reference evidence="1" key="1">
    <citation type="submission" date="2021-06" db="EMBL/GenBank/DDBJ databases">
        <authorList>
            <person name="Kallberg Y."/>
            <person name="Tangrot J."/>
            <person name="Rosling A."/>
        </authorList>
    </citation>
    <scope>NUCLEOTIDE SEQUENCE</scope>
    <source>
        <strain evidence="1">AZ414A</strain>
    </source>
</reference>
<sequence length="265" mass="29489">MGSSISHSTSDLDLESMESIDVNGISLSHKVVSLVPDFNSHDIDINTITAVFVAKLIEEAEKKLRSSEYGKYLKLLQRATQLGSACAAAKLGVDITLLLDVVIGLTDLYRSKLNNRYDEDIINHGVKLMRLIDDRLQDLYFIRILNYKDVQQRRAIRIHINFCIALTAMAAGDVFESAMSFQECLLVGECGFSPADKLVQSSQTNIKLIESSLPRIPPICVQCEYAPKNLKEIWKLLVCPQCKDVGCCGKDCLEKHMSTKCVGSK</sequence>
<dbReference type="Proteomes" id="UP000789706">
    <property type="component" value="Unassembled WGS sequence"/>
</dbReference>
<proteinExistence type="predicted"/>